<evidence type="ECO:0000313" key="2">
    <source>
        <dbReference type="Proteomes" id="UP000198757"/>
    </source>
</evidence>
<reference evidence="2" key="1">
    <citation type="submission" date="2016-10" db="EMBL/GenBank/DDBJ databases">
        <authorList>
            <person name="Varghese N."/>
            <person name="Submissions S."/>
        </authorList>
    </citation>
    <scope>NUCLEOTIDE SEQUENCE [LARGE SCALE GENOMIC DNA]</scope>
    <source>
        <strain evidence="2">DSM 25811 / CCM 8410 / LMG 26954 / E90</strain>
    </source>
</reference>
<gene>
    <name evidence="1" type="ORF">SAMN04487894_101596</name>
</gene>
<keyword evidence="2" id="KW-1185">Reference proteome</keyword>
<accession>A0A1G6JPZ4</accession>
<organism evidence="1 2">
    <name type="scientific">Niabella drilacis (strain DSM 25811 / CCM 8410 / CCUG 62505 / LMG 26954 / E90)</name>
    <dbReference type="NCBI Taxonomy" id="1285928"/>
    <lineage>
        <taxon>Bacteria</taxon>
        <taxon>Pseudomonadati</taxon>
        <taxon>Bacteroidota</taxon>
        <taxon>Chitinophagia</taxon>
        <taxon>Chitinophagales</taxon>
        <taxon>Chitinophagaceae</taxon>
        <taxon>Niabella</taxon>
    </lineage>
</organism>
<proteinExistence type="predicted"/>
<protein>
    <submittedName>
        <fullName evidence="1">Uncharacterized protein</fullName>
    </submittedName>
</protein>
<evidence type="ECO:0000313" key="1">
    <source>
        <dbReference type="EMBL" id="SDC20515.1"/>
    </source>
</evidence>
<dbReference type="EMBL" id="FMZO01000001">
    <property type="protein sequence ID" value="SDC20515.1"/>
    <property type="molecule type" value="Genomic_DNA"/>
</dbReference>
<name>A0A1G6JPZ4_NIADE</name>
<dbReference type="AlphaFoldDB" id="A0A1G6JPZ4"/>
<dbReference type="STRING" id="1285928.SAMN04487894_101596"/>
<sequence>MRCSRFNSSSPIPVSHFHYIEVVVPRRIVFARRRRWRTGTPMYFAAFRGESLRRSVGAGVRTRC</sequence>
<dbReference type="Proteomes" id="UP000198757">
    <property type="component" value="Unassembled WGS sequence"/>
</dbReference>